<feature type="compositionally biased region" description="Low complexity" evidence="1">
    <location>
        <begin position="379"/>
        <end position="422"/>
    </location>
</feature>
<keyword evidence="2" id="KW-0732">Signal</keyword>
<evidence type="ECO:0000313" key="5">
    <source>
        <dbReference type="Proteomes" id="UP001164746"/>
    </source>
</evidence>
<dbReference type="SUPFAM" id="SSF57603">
    <property type="entry name" value="FnI-like domain"/>
    <property type="match status" value="2"/>
</dbReference>
<feature type="domain" description="VWFC" evidence="3">
    <location>
        <begin position="190"/>
        <end position="251"/>
    </location>
</feature>
<feature type="region of interest" description="Disordered" evidence="1">
    <location>
        <begin position="283"/>
        <end position="429"/>
    </location>
</feature>
<feature type="domain" description="VWFC" evidence="3">
    <location>
        <begin position="430"/>
        <end position="520"/>
    </location>
</feature>
<dbReference type="InterPro" id="IPR001007">
    <property type="entry name" value="VWF_dom"/>
</dbReference>
<feature type="region of interest" description="Disordered" evidence="1">
    <location>
        <begin position="21"/>
        <end position="78"/>
    </location>
</feature>
<accession>A0ABY7D9X6</accession>
<feature type="compositionally biased region" description="Pro residues" evidence="1">
    <location>
        <begin position="22"/>
        <end position="74"/>
    </location>
</feature>
<organism evidence="4 5">
    <name type="scientific">Mya arenaria</name>
    <name type="common">Soft-shell clam</name>
    <dbReference type="NCBI Taxonomy" id="6604"/>
    <lineage>
        <taxon>Eukaryota</taxon>
        <taxon>Metazoa</taxon>
        <taxon>Spiralia</taxon>
        <taxon>Lophotrochozoa</taxon>
        <taxon>Mollusca</taxon>
        <taxon>Bivalvia</taxon>
        <taxon>Autobranchia</taxon>
        <taxon>Heteroconchia</taxon>
        <taxon>Euheterodonta</taxon>
        <taxon>Imparidentia</taxon>
        <taxon>Neoheterodontei</taxon>
        <taxon>Myida</taxon>
        <taxon>Myoidea</taxon>
        <taxon>Myidae</taxon>
        <taxon>Mya</taxon>
    </lineage>
</organism>
<dbReference type="PROSITE" id="PS50184">
    <property type="entry name" value="VWFC_2"/>
    <property type="match status" value="2"/>
</dbReference>
<reference evidence="4" key="1">
    <citation type="submission" date="2022-11" db="EMBL/GenBank/DDBJ databases">
        <title>Centuries of genome instability and evolution in soft-shell clam transmissible cancer (bioRxiv).</title>
        <authorList>
            <person name="Hart S.F.M."/>
            <person name="Yonemitsu M.A."/>
            <person name="Giersch R.M."/>
            <person name="Beal B.F."/>
            <person name="Arriagada G."/>
            <person name="Davis B.W."/>
            <person name="Ostrander E.A."/>
            <person name="Goff S.P."/>
            <person name="Metzger M.J."/>
        </authorList>
    </citation>
    <scope>NUCLEOTIDE SEQUENCE</scope>
    <source>
        <strain evidence="4">MELC-2E11</strain>
        <tissue evidence="4">Siphon/mantle</tissue>
    </source>
</reference>
<gene>
    <name evidence="4" type="ORF">MAR_006214</name>
</gene>
<feature type="signal peptide" evidence="2">
    <location>
        <begin position="1"/>
        <end position="18"/>
    </location>
</feature>
<dbReference type="Proteomes" id="UP001164746">
    <property type="component" value="Chromosome 1"/>
</dbReference>
<proteinExistence type="predicted"/>
<keyword evidence="5" id="KW-1185">Reference proteome</keyword>
<dbReference type="PROSITE" id="PS01208">
    <property type="entry name" value="VWFC_1"/>
    <property type="match status" value="2"/>
</dbReference>
<evidence type="ECO:0000256" key="1">
    <source>
        <dbReference type="SAM" id="MobiDB-lite"/>
    </source>
</evidence>
<dbReference type="PRINTS" id="PR01217">
    <property type="entry name" value="PRICHEXTENSN"/>
</dbReference>
<evidence type="ECO:0000256" key="2">
    <source>
        <dbReference type="SAM" id="SignalP"/>
    </source>
</evidence>
<evidence type="ECO:0000259" key="3">
    <source>
        <dbReference type="PROSITE" id="PS50184"/>
    </source>
</evidence>
<protein>
    <submittedName>
        <fullName evidence="4">HMU-like protein</fullName>
    </submittedName>
</protein>
<feature type="chain" id="PRO_5047234171" evidence="2">
    <location>
        <begin position="19"/>
        <end position="955"/>
    </location>
</feature>
<feature type="compositionally biased region" description="Basic and acidic residues" evidence="1">
    <location>
        <begin position="369"/>
        <end position="378"/>
    </location>
</feature>
<dbReference type="EMBL" id="CP111012">
    <property type="protein sequence ID" value="WAQ93743.1"/>
    <property type="molecule type" value="Genomic_DNA"/>
</dbReference>
<sequence length="955" mass="102208">MQFLALILLFVAITGISGTYNMPPPPTHPPPTPPPPTTPPPTPPPPPPTPPTPPPPTPPPPTSPPPTPPPPTFPPTSTTKHNGCTVEGYYYSCGTFEDPRDRCSECQCYPENTLKCVKKPCGEPHCGYEMQEPTPDNCCKRCLPECALIDCPICDCPLEQRYFRPNSCCPECRPEDDSSEEDPKTPYDDVRCRKDGKYYRCGTFEDPEDKCNICTCYRDSIVKCHKKLCSPLSCGYKRQIQPNDGCCKRCESGCGRCPRLTCYKQIIPADACCPVCLYNPDSSSSDSGSSESIDSSGNSGSSESTDNSGSSESTDNSGNSGSSESTSSRANSGSSESTNSSENSGSNEGENSGSNSGGNSGTSSAVSEKSGRSGKDSHGSSASGQSGSNNSSGGNTSTGKSGSSGSSRSPSSGSGSHDNSGSGSSGGGVSGCDKNGHHYESGDFVDPEEPCNICTCYTTGHFDCKKRTCKPPKCGVNKQKKDECGCLVPDDSCKDKVCLKLECPAEQRYFAPDSCCEACQCSVNGVLVPEGPFDDPCNTCECFANGQFKCHKRPCNPPKCGVNKQKKNECGCLVPDDSCKDIVCPKLECPEDQRYFAPDSCCQACQCSVNGVLIPEGPFDDPCNTCECFANGQFDCQKRPCEPPRCGVKKQKKNECGCFVPDDSCKDIVCPKLECPKVQRYFAPDSCCEACQCSVNGVMVPKGPFKDPCNTCECFANGQFACQLQPCEPPKCGVNKQKKDECGCLVPDDSCKDIVCPKLECPKDQRYFAPDSCCEACQCSVNGVLVPEGPFNDPCNTCECFANGQFNCEKRPCDPPKCGVNKQKKNECGCLVPDDSCKDLVCPKLECPEDQRYFAPESCCETCQCSVNGVLVPEGPFEDHCDACVCKGGVVTCSPPTCPTEPLECVDPVVDENCNWICPNGANCMINPAKGLEEGNKPTRKCCQSPGKIARYARF</sequence>
<feature type="compositionally biased region" description="Low complexity" evidence="1">
    <location>
        <begin position="283"/>
        <end position="354"/>
    </location>
</feature>
<dbReference type="SMART" id="SM00214">
    <property type="entry name" value="VWC"/>
    <property type="match status" value="3"/>
</dbReference>
<evidence type="ECO:0000313" key="4">
    <source>
        <dbReference type="EMBL" id="WAQ93743.1"/>
    </source>
</evidence>
<name>A0ABY7D9X6_MYAAR</name>
<dbReference type="Gene3D" id="6.20.200.20">
    <property type="match status" value="1"/>
</dbReference>